<dbReference type="AlphaFoldDB" id="A0A813JHU1"/>
<reference evidence="1" key="1">
    <citation type="submission" date="2021-02" db="EMBL/GenBank/DDBJ databases">
        <authorList>
            <person name="Dougan E. K."/>
            <person name="Rhodes N."/>
            <person name="Thang M."/>
            <person name="Chan C."/>
        </authorList>
    </citation>
    <scope>NUCLEOTIDE SEQUENCE</scope>
</reference>
<gene>
    <name evidence="1" type="ORF">PGLA2088_LOCUS20891</name>
</gene>
<evidence type="ECO:0000313" key="2">
    <source>
        <dbReference type="Proteomes" id="UP000626109"/>
    </source>
</evidence>
<accession>A0A813JHU1</accession>
<organism evidence="1 2">
    <name type="scientific">Polarella glacialis</name>
    <name type="common">Dinoflagellate</name>
    <dbReference type="NCBI Taxonomy" id="89957"/>
    <lineage>
        <taxon>Eukaryota</taxon>
        <taxon>Sar</taxon>
        <taxon>Alveolata</taxon>
        <taxon>Dinophyceae</taxon>
        <taxon>Suessiales</taxon>
        <taxon>Suessiaceae</taxon>
        <taxon>Polarella</taxon>
    </lineage>
</organism>
<sequence length="121" mass="13368">MQFELEVKKSKSLLESFQDGAYSEAMPSLACAARKEAADPGLDVSAQPPCCSSTSCYSDFKFMLTHAIEDYIAEETRLPTTKRQRASGKFYTRIRAQTRILFANLPDAQDTCPTCQSGAPE</sequence>
<proteinExistence type="predicted"/>
<protein>
    <submittedName>
        <fullName evidence="1">Uncharacterized protein</fullName>
    </submittedName>
</protein>
<dbReference type="Proteomes" id="UP000626109">
    <property type="component" value="Unassembled WGS sequence"/>
</dbReference>
<dbReference type="EMBL" id="CAJNNW010025698">
    <property type="protein sequence ID" value="CAE8678599.1"/>
    <property type="molecule type" value="Genomic_DNA"/>
</dbReference>
<evidence type="ECO:0000313" key="1">
    <source>
        <dbReference type="EMBL" id="CAE8678599.1"/>
    </source>
</evidence>
<name>A0A813JHU1_POLGL</name>
<comment type="caution">
    <text evidence="1">The sequence shown here is derived from an EMBL/GenBank/DDBJ whole genome shotgun (WGS) entry which is preliminary data.</text>
</comment>